<dbReference type="OrthoDB" id="962301at2"/>
<comment type="caution">
    <text evidence="1">The sequence shown here is derived from an EMBL/GenBank/DDBJ whole genome shotgun (WGS) entry which is preliminary data.</text>
</comment>
<dbReference type="AlphaFoldDB" id="A0A242NUH3"/>
<sequence>MVDNADIASTLENDVRERAIALHQTKTGISSLYCRICEEPIAEKRRKVLVTDLCIGCAEIEEKRNKR</sequence>
<protein>
    <submittedName>
        <fullName evidence="1">Uncharacterized protein</fullName>
    </submittedName>
</protein>
<accession>A0A242NUH3</accession>
<dbReference type="GO" id="GO:0008270">
    <property type="term" value="F:zinc ion binding"/>
    <property type="evidence" value="ECO:0007669"/>
    <property type="project" value="UniProtKB-KW"/>
</dbReference>
<evidence type="ECO:0000313" key="1">
    <source>
        <dbReference type="EMBL" id="OTQ49332.1"/>
    </source>
</evidence>
<evidence type="ECO:0000313" key="2">
    <source>
        <dbReference type="Proteomes" id="UP000194968"/>
    </source>
</evidence>
<dbReference type="Proteomes" id="UP000194968">
    <property type="component" value="Unassembled WGS sequence"/>
</dbReference>
<reference evidence="1 2" key="1">
    <citation type="submission" date="2017-03" db="EMBL/GenBank/DDBJ databases">
        <title>Comparative genomics of honeybee gut symbionts reveal geographically distinct and subgroup specific antibiotic resistance.</title>
        <authorList>
            <person name="Ludvigsen J."/>
            <person name="Porcellato D."/>
            <person name="Labee-Lund T.M."/>
            <person name="Amdam G.V."/>
            <person name="Rudi K."/>
        </authorList>
    </citation>
    <scope>NUCLEOTIDE SEQUENCE [LARGE SCALE GENOMIC DNA]</scope>
    <source>
        <strain evidence="1 2">A-4-12</strain>
    </source>
</reference>
<name>A0A242NUH3_9GAMM</name>
<dbReference type="Gene3D" id="1.20.120.910">
    <property type="entry name" value="DksA, coiled-coil domain"/>
    <property type="match status" value="1"/>
</dbReference>
<organism evidence="1 2">
    <name type="scientific">Gilliamella apis</name>
    <dbReference type="NCBI Taxonomy" id="1970738"/>
    <lineage>
        <taxon>Bacteria</taxon>
        <taxon>Pseudomonadati</taxon>
        <taxon>Pseudomonadota</taxon>
        <taxon>Gammaproteobacteria</taxon>
        <taxon>Orbales</taxon>
        <taxon>Orbaceae</taxon>
        <taxon>Gilliamella</taxon>
    </lineage>
</organism>
<proteinExistence type="predicted"/>
<dbReference type="EMBL" id="NASK01000096">
    <property type="protein sequence ID" value="OTQ49332.1"/>
    <property type="molecule type" value="Genomic_DNA"/>
</dbReference>
<gene>
    <name evidence="1" type="ORF">B6D06_06940</name>
</gene>